<keyword evidence="6 9" id="KW-0255">Endonuclease</keyword>
<protein>
    <recommendedName>
        <fullName evidence="9">Ribonuclease Z</fullName>
        <shortName evidence="9">RNase Z</shortName>
        <ecNumber evidence="9">3.1.26.11</ecNumber>
    </recommendedName>
    <alternativeName>
        <fullName evidence="9">tRNA 3 endonuclease</fullName>
    </alternativeName>
    <alternativeName>
        <fullName evidence="9">tRNase Z</fullName>
    </alternativeName>
</protein>
<feature type="binding site" evidence="9">
    <location>
        <position position="60"/>
    </location>
    <ligand>
        <name>Zn(2+)</name>
        <dbReference type="ChEBI" id="CHEBI:29105"/>
        <label>1</label>
        <note>catalytic</note>
    </ligand>
</feature>
<evidence type="ECO:0000256" key="4">
    <source>
        <dbReference type="ARBA" id="ARBA00022722"/>
    </source>
</evidence>
<dbReference type="GO" id="GO:0042802">
    <property type="term" value="F:identical protein binding"/>
    <property type="evidence" value="ECO:0007669"/>
    <property type="project" value="UniProtKB-ARBA"/>
</dbReference>
<feature type="binding site" evidence="9">
    <location>
        <position position="206"/>
    </location>
    <ligand>
        <name>Zn(2+)</name>
        <dbReference type="ChEBI" id="CHEBI:29105"/>
        <label>2</label>
        <note>catalytic</note>
    </ligand>
</feature>
<comment type="similarity">
    <text evidence="9">Belongs to the RNase Z family.</text>
</comment>
<feature type="domain" description="Metallo-beta-lactamase" evidence="10">
    <location>
        <begin position="18"/>
        <end position="264"/>
    </location>
</feature>
<dbReference type="Pfam" id="PF12706">
    <property type="entry name" value="Lactamase_B_2"/>
    <property type="match status" value="1"/>
</dbReference>
<evidence type="ECO:0000256" key="1">
    <source>
        <dbReference type="ARBA" id="ARBA00000402"/>
    </source>
</evidence>
<dbReference type="EMBL" id="JAIOUQ010000009">
    <property type="protein sequence ID" value="MBZ2166087.1"/>
    <property type="molecule type" value="Genomic_DNA"/>
</dbReference>
<evidence type="ECO:0000256" key="7">
    <source>
        <dbReference type="ARBA" id="ARBA00022801"/>
    </source>
</evidence>
<feature type="binding site" evidence="9">
    <location>
        <position position="206"/>
    </location>
    <ligand>
        <name>Zn(2+)</name>
        <dbReference type="ChEBI" id="CHEBI:29105"/>
        <label>1</label>
        <note>catalytic</note>
    </ligand>
</feature>
<keyword evidence="7 9" id="KW-0378">Hydrolase</keyword>
<comment type="catalytic activity">
    <reaction evidence="1 9">
        <text>Endonucleolytic cleavage of RNA, removing extra 3' nucleotides from tRNA precursor, generating 3' termini of tRNAs. A 3'-hydroxy group is left at the tRNA terminus and a 5'-phosphoryl group is left at the trailer molecule.</text>
        <dbReference type="EC" id="3.1.26.11"/>
    </reaction>
</comment>
<comment type="cofactor">
    <cofactor evidence="9">
        <name>Zn(2+)</name>
        <dbReference type="ChEBI" id="CHEBI:29105"/>
    </cofactor>
    <text evidence="9">Binds 2 Zn(2+) ions.</text>
</comment>
<dbReference type="GO" id="GO:0008270">
    <property type="term" value="F:zinc ion binding"/>
    <property type="evidence" value="ECO:0007669"/>
    <property type="project" value="UniProtKB-UniRule"/>
</dbReference>
<keyword evidence="12" id="KW-1185">Reference proteome</keyword>
<dbReference type="SMART" id="SM00849">
    <property type="entry name" value="Lactamase_B"/>
    <property type="match status" value="1"/>
</dbReference>
<feature type="binding site" evidence="9">
    <location>
        <position position="264"/>
    </location>
    <ligand>
        <name>Zn(2+)</name>
        <dbReference type="ChEBI" id="CHEBI:29105"/>
        <label>2</label>
        <note>catalytic</note>
    </ligand>
</feature>
<accession>A0A8T5UV30</accession>
<evidence type="ECO:0000256" key="9">
    <source>
        <dbReference type="HAMAP-Rule" id="MF_01818"/>
    </source>
</evidence>
<dbReference type="SUPFAM" id="SSF56281">
    <property type="entry name" value="Metallo-hydrolase/oxidoreductase"/>
    <property type="match status" value="1"/>
</dbReference>
<dbReference type="RefSeq" id="WP_223791661.1">
    <property type="nucleotide sequence ID" value="NZ_JAIOUQ010000009.1"/>
</dbReference>
<keyword evidence="4 9" id="KW-0540">Nuclease</keyword>
<evidence type="ECO:0000313" key="12">
    <source>
        <dbReference type="Proteomes" id="UP000825933"/>
    </source>
</evidence>
<dbReference type="HAMAP" id="MF_01818">
    <property type="entry name" value="RNase_Z_BN"/>
    <property type="match status" value="1"/>
</dbReference>
<dbReference type="Pfam" id="PF23023">
    <property type="entry name" value="Anti-Pycsar_Apyc1"/>
    <property type="match status" value="1"/>
</dbReference>
<comment type="function">
    <text evidence="9">Zinc phosphodiesterase, which displays some tRNA 3'-processing endonuclease activity. Probably involved in tRNA maturation, by removing a 3'-trailer from precursor tRNA.</text>
</comment>
<evidence type="ECO:0000256" key="6">
    <source>
        <dbReference type="ARBA" id="ARBA00022759"/>
    </source>
</evidence>
<dbReference type="PANTHER" id="PTHR46018:SF2">
    <property type="entry name" value="ZINC PHOSPHODIESTERASE ELAC PROTEIN 1"/>
    <property type="match status" value="1"/>
</dbReference>
<feature type="binding site" evidence="9">
    <location>
        <position position="62"/>
    </location>
    <ligand>
        <name>Zn(2+)</name>
        <dbReference type="ChEBI" id="CHEBI:29105"/>
        <label>1</label>
        <note>catalytic</note>
    </ligand>
</feature>
<comment type="caution">
    <text evidence="11">The sequence shown here is derived from an EMBL/GenBank/DDBJ whole genome shotgun (WGS) entry which is preliminary data.</text>
</comment>
<keyword evidence="5 9" id="KW-0479">Metal-binding</keyword>
<dbReference type="InterPro" id="IPR013471">
    <property type="entry name" value="RNase_Z/BN"/>
</dbReference>
<feature type="binding site" evidence="9">
    <location>
        <position position="64"/>
    </location>
    <ligand>
        <name>Zn(2+)</name>
        <dbReference type="ChEBI" id="CHEBI:29105"/>
        <label>2</label>
        <note>catalytic</note>
    </ligand>
</feature>
<dbReference type="NCBIfam" id="TIGR02651">
    <property type="entry name" value="RNase_Z"/>
    <property type="match status" value="1"/>
</dbReference>
<dbReference type="InterPro" id="IPR036866">
    <property type="entry name" value="RibonucZ/Hydroxyglut_hydro"/>
</dbReference>
<dbReference type="NCBIfam" id="NF000801">
    <property type="entry name" value="PRK00055.1-3"/>
    <property type="match status" value="1"/>
</dbReference>
<dbReference type="EC" id="3.1.26.11" evidence="9"/>
<gene>
    <name evidence="9 11" type="primary">rnz</name>
    <name evidence="11" type="ORF">K8N75_08550</name>
</gene>
<keyword evidence="3 9" id="KW-0819">tRNA processing</keyword>
<dbReference type="AlphaFoldDB" id="A0A8T5UV30"/>
<feature type="binding site" evidence="9">
    <location>
        <position position="137"/>
    </location>
    <ligand>
        <name>Zn(2+)</name>
        <dbReference type="ChEBI" id="CHEBI:29105"/>
        <label>1</label>
        <note>catalytic</note>
    </ligand>
</feature>
<reference evidence="12" key="1">
    <citation type="journal article" date="2022" name="Microbiol. Resour. Announc.">
        <title>Draft Genome Sequence of a Methanogenic Archaeon from West Spitsbergen Permafrost.</title>
        <authorList>
            <person name="Trubitsyn V."/>
            <person name="Rivkina E."/>
            <person name="Shcherbakova V."/>
        </authorList>
    </citation>
    <scope>NUCLEOTIDE SEQUENCE [LARGE SCALE GENOMIC DNA]</scope>
    <source>
        <strain evidence="12">VT</strain>
    </source>
</reference>
<feature type="active site" description="Proton acceptor" evidence="9">
    <location>
        <position position="64"/>
    </location>
</feature>
<dbReference type="Proteomes" id="UP000825933">
    <property type="component" value="Unassembled WGS sequence"/>
</dbReference>
<name>A0A8T5UV30_9EURY</name>
<dbReference type="GO" id="GO:0042781">
    <property type="term" value="F:3'-tRNA processing endoribonuclease activity"/>
    <property type="evidence" value="ECO:0007669"/>
    <property type="project" value="UniProtKB-UniRule"/>
</dbReference>
<feature type="binding site" evidence="9">
    <location>
        <position position="65"/>
    </location>
    <ligand>
        <name>Zn(2+)</name>
        <dbReference type="ChEBI" id="CHEBI:29105"/>
        <label>2</label>
        <note>catalytic</note>
    </ligand>
</feature>
<keyword evidence="8 9" id="KW-0862">Zinc</keyword>
<evidence type="ECO:0000256" key="3">
    <source>
        <dbReference type="ARBA" id="ARBA00022694"/>
    </source>
</evidence>
<proteinExistence type="inferred from homology"/>
<evidence type="ECO:0000256" key="8">
    <source>
        <dbReference type="ARBA" id="ARBA00022833"/>
    </source>
</evidence>
<evidence type="ECO:0000256" key="2">
    <source>
        <dbReference type="ARBA" id="ARBA00011738"/>
    </source>
</evidence>
<dbReference type="PANTHER" id="PTHR46018">
    <property type="entry name" value="ZINC PHOSPHODIESTERASE ELAC PROTEIN 1"/>
    <property type="match status" value="1"/>
</dbReference>
<evidence type="ECO:0000256" key="5">
    <source>
        <dbReference type="ARBA" id="ARBA00022723"/>
    </source>
</evidence>
<dbReference type="Gene3D" id="3.60.15.10">
    <property type="entry name" value="Ribonuclease Z/Hydroxyacylglutathione hydrolase-like"/>
    <property type="match status" value="1"/>
</dbReference>
<organism evidence="11 12">
    <name type="scientific">Methanobacterium spitsbergense</name>
    <dbReference type="NCBI Taxonomy" id="2874285"/>
    <lineage>
        <taxon>Archaea</taxon>
        <taxon>Methanobacteriati</taxon>
        <taxon>Methanobacteriota</taxon>
        <taxon>Methanomada group</taxon>
        <taxon>Methanobacteria</taxon>
        <taxon>Methanobacteriales</taxon>
        <taxon>Methanobacteriaceae</taxon>
        <taxon>Methanobacterium</taxon>
    </lineage>
</organism>
<dbReference type="FunFam" id="3.60.15.10:FF:000002">
    <property type="entry name" value="Ribonuclease Z"/>
    <property type="match status" value="1"/>
</dbReference>
<evidence type="ECO:0000313" key="11">
    <source>
        <dbReference type="EMBL" id="MBZ2166087.1"/>
    </source>
</evidence>
<dbReference type="InterPro" id="IPR001279">
    <property type="entry name" value="Metallo-B-lactamas"/>
</dbReference>
<evidence type="ECO:0000259" key="10">
    <source>
        <dbReference type="SMART" id="SM00849"/>
    </source>
</evidence>
<comment type="subunit">
    <text evidence="2 9">Homodimer.</text>
</comment>
<sequence>MELIFLGTSSAIPTNHRNHSAIALKSFGEIILFDCGEGTQRQMTRARLSPMKISKIFITHFHGDHILGVPGIIQSMAFRGRTEPLNIYGPPGLSEFVKHIKNFGYFALSFDIIENTISDGIVLDEEEYTVMCCKTEHSVTNFAYSINEKRSPKFLKENALKFGVKPGPDFGKLQSGIAVKVGEKIIKPEQVLGENRKGRKIVYSGDTRPCEQMIEFSSDADILIHESTFNDSHMDKSYETGHSTASMAAEIAKKANVNKLVLTHISTRYKDNKTIEKEALEVFENSIVAEDMMILEVKRNEP</sequence>
<dbReference type="CDD" id="cd07717">
    <property type="entry name" value="RNaseZ_ZiPD-like_MBL-fold"/>
    <property type="match status" value="1"/>
</dbReference>